<gene>
    <name evidence="1" type="ORF">NQ318_000531</name>
</gene>
<keyword evidence="2" id="KW-1185">Reference proteome</keyword>
<sequence length="96" mass="11569">MSIEQSWRILKDSLVTAAKETCGTKRINKGKKQTAWWTNEIKAEIKEKKKLWKKYLQNKTRESYDYYKKQRVRVKIAIRTAKNLSWEEFGEKNREG</sequence>
<evidence type="ECO:0000313" key="2">
    <source>
        <dbReference type="Proteomes" id="UP001162162"/>
    </source>
</evidence>
<comment type="caution">
    <text evidence="1">The sequence shown here is derived from an EMBL/GenBank/DDBJ whole genome shotgun (WGS) entry which is preliminary data.</text>
</comment>
<accession>A0AAV8YFX6</accession>
<reference evidence="1" key="1">
    <citation type="journal article" date="2023" name="Insect Mol. Biol.">
        <title>Genome sequencing provides insights into the evolution of gene families encoding plant cell wall-degrading enzymes in longhorned beetles.</title>
        <authorList>
            <person name="Shin N.R."/>
            <person name="Okamura Y."/>
            <person name="Kirsch R."/>
            <person name="Pauchet Y."/>
        </authorList>
    </citation>
    <scope>NUCLEOTIDE SEQUENCE</scope>
    <source>
        <strain evidence="1">AMC_N1</strain>
    </source>
</reference>
<dbReference type="EMBL" id="JAPWTK010000109">
    <property type="protein sequence ID" value="KAJ8949832.1"/>
    <property type="molecule type" value="Genomic_DNA"/>
</dbReference>
<dbReference type="AlphaFoldDB" id="A0AAV8YFX6"/>
<organism evidence="1 2">
    <name type="scientific">Aromia moschata</name>
    <dbReference type="NCBI Taxonomy" id="1265417"/>
    <lineage>
        <taxon>Eukaryota</taxon>
        <taxon>Metazoa</taxon>
        <taxon>Ecdysozoa</taxon>
        <taxon>Arthropoda</taxon>
        <taxon>Hexapoda</taxon>
        <taxon>Insecta</taxon>
        <taxon>Pterygota</taxon>
        <taxon>Neoptera</taxon>
        <taxon>Endopterygota</taxon>
        <taxon>Coleoptera</taxon>
        <taxon>Polyphaga</taxon>
        <taxon>Cucujiformia</taxon>
        <taxon>Chrysomeloidea</taxon>
        <taxon>Cerambycidae</taxon>
        <taxon>Cerambycinae</taxon>
        <taxon>Callichromatini</taxon>
        <taxon>Aromia</taxon>
    </lineage>
</organism>
<evidence type="ECO:0000313" key="1">
    <source>
        <dbReference type="EMBL" id="KAJ8949832.1"/>
    </source>
</evidence>
<proteinExistence type="predicted"/>
<protein>
    <submittedName>
        <fullName evidence="1">Uncharacterized protein</fullName>
    </submittedName>
</protein>
<name>A0AAV8YFX6_9CUCU</name>
<dbReference type="Proteomes" id="UP001162162">
    <property type="component" value="Unassembled WGS sequence"/>
</dbReference>